<evidence type="ECO:0000313" key="2">
    <source>
        <dbReference type="Proteomes" id="UP000095767"/>
    </source>
</evidence>
<feature type="non-terminal residue" evidence="1">
    <location>
        <position position="1"/>
    </location>
</feature>
<keyword evidence="2" id="KW-1185">Reference proteome</keyword>
<gene>
    <name evidence="1" type="ORF">BAE44_0022478</name>
</gene>
<dbReference type="AlphaFoldDB" id="A0A1E5UUF9"/>
<reference evidence="1 2" key="1">
    <citation type="submission" date="2016-09" db="EMBL/GenBank/DDBJ databases">
        <title>The draft genome of Dichanthelium oligosanthes: A C3 panicoid grass species.</title>
        <authorList>
            <person name="Studer A.J."/>
            <person name="Schnable J.C."/>
            <person name="Brutnell T.P."/>
        </authorList>
    </citation>
    <scope>NUCLEOTIDE SEQUENCE [LARGE SCALE GENOMIC DNA]</scope>
    <source>
        <strain evidence="2">cv. Kellogg 1175</strain>
        <tissue evidence="1">Leaf</tissue>
    </source>
</reference>
<protein>
    <submittedName>
        <fullName evidence="1">Uncharacterized protein</fullName>
    </submittedName>
</protein>
<sequence>LLPAEALLISPEVVGFADGLGFVLLRTSGGFFFTVDIKSSCVRKIGSGLSHYHVVPYANFCIPGMAWMFKMRMFQLIT</sequence>
<organism evidence="1 2">
    <name type="scientific">Dichanthelium oligosanthes</name>
    <dbReference type="NCBI Taxonomy" id="888268"/>
    <lineage>
        <taxon>Eukaryota</taxon>
        <taxon>Viridiplantae</taxon>
        <taxon>Streptophyta</taxon>
        <taxon>Embryophyta</taxon>
        <taxon>Tracheophyta</taxon>
        <taxon>Spermatophyta</taxon>
        <taxon>Magnoliopsida</taxon>
        <taxon>Liliopsida</taxon>
        <taxon>Poales</taxon>
        <taxon>Poaceae</taxon>
        <taxon>PACMAD clade</taxon>
        <taxon>Panicoideae</taxon>
        <taxon>Panicodae</taxon>
        <taxon>Paniceae</taxon>
        <taxon>Dichantheliinae</taxon>
        <taxon>Dichanthelium</taxon>
    </lineage>
</organism>
<comment type="caution">
    <text evidence="1">The sequence shown here is derived from an EMBL/GenBank/DDBJ whole genome shotgun (WGS) entry which is preliminary data.</text>
</comment>
<dbReference type="EMBL" id="LWDX02062728">
    <property type="protein sequence ID" value="OEL16503.1"/>
    <property type="molecule type" value="Genomic_DNA"/>
</dbReference>
<accession>A0A1E5UUF9</accession>
<proteinExistence type="predicted"/>
<name>A0A1E5UUF9_9POAL</name>
<dbReference type="Proteomes" id="UP000095767">
    <property type="component" value="Unassembled WGS sequence"/>
</dbReference>
<evidence type="ECO:0000313" key="1">
    <source>
        <dbReference type="EMBL" id="OEL16503.1"/>
    </source>
</evidence>